<name>A0ABW9G7S3_9GAMM</name>
<sequence>MVQDGYPMMDYLAEHQIEIESCPTSHLHTKMVVSEEIHSLPQFLHVKIEVSLIRMLPQ</sequence>
<dbReference type="EMBL" id="JBEQCT010000005">
    <property type="protein sequence ID" value="MFM2485731.1"/>
    <property type="molecule type" value="Genomic_DNA"/>
</dbReference>
<dbReference type="Gene3D" id="3.20.20.140">
    <property type="entry name" value="Metal-dependent hydrolases"/>
    <property type="match status" value="1"/>
</dbReference>
<proteinExistence type="predicted"/>
<dbReference type="InterPro" id="IPR001365">
    <property type="entry name" value="A_deaminase_dom"/>
</dbReference>
<comment type="caution">
    <text evidence="2">The sequence shown here is derived from an EMBL/GenBank/DDBJ whole genome shotgun (WGS) entry which is preliminary data.</text>
</comment>
<dbReference type="SUPFAM" id="SSF51556">
    <property type="entry name" value="Metallo-dependent hydrolases"/>
    <property type="match status" value="1"/>
</dbReference>
<accession>A0ABW9G7S3</accession>
<protein>
    <recommendedName>
        <fullName evidence="1">Adenosine deaminase domain-containing protein</fullName>
    </recommendedName>
</protein>
<keyword evidence="3" id="KW-1185">Reference proteome</keyword>
<evidence type="ECO:0000259" key="1">
    <source>
        <dbReference type="Pfam" id="PF00962"/>
    </source>
</evidence>
<dbReference type="RefSeq" id="WP_408624129.1">
    <property type="nucleotide sequence ID" value="NZ_JBEQCT010000005.1"/>
</dbReference>
<feature type="domain" description="Adenosine deaminase" evidence="1">
    <location>
        <begin position="7"/>
        <end position="52"/>
    </location>
</feature>
<evidence type="ECO:0000313" key="3">
    <source>
        <dbReference type="Proteomes" id="UP001629953"/>
    </source>
</evidence>
<organism evidence="2 3">
    <name type="scientific">Celerinatantimonas yamalensis</name>
    <dbReference type="NCBI Taxonomy" id="559956"/>
    <lineage>
        <taxon>Bacteria</taxon>
        <taxon>Pseudomonadati</taxon>
        <taxon>Pseudomonadota</taxon>
        <taxon>Gammaproteobacteria</taxon>
        <taxon>Celerinatantimonadaceae</taxon>
        <taxon>Celerinatantimonas</taxon>
    </lineage>
</organism>
<dbReference type="Pfam" id="PF00962">
    <property type="entry name" value="A_deaminase"/>
    <property type="match status" value="1"/>
</dbReference>
<dbReference type="Proteomes" id="UP001629953">
    <property type="component" value="Unassembled WGS sequence"/>
</dbReference>
<gene>
    <name evidence="2" type="ORF">ABUE30_11800</name>
</gene>
<reference evidence="2 3" key="1">
    <citation type="journal article" date="2013" name="Int. J. Syst. Evol. Microbiol.">
        <title>Celerinatantimonas yamalensis sp. nov., a cold-adapted diazotrophic bacterium from a cold permafrost brine.</title>
        <authorList>
            <person name="Shcherbakova V."/>
            <person name="Chuvilskaya N."/>
            <person name="Rivkina E."/>
            <person name="Demidov N."/>
            <person name="Uchaeva V."/>
            <person name="Suetin S."/>
            <person name="Suzina N."/>
            <person name="Gilichinsky D."/>
        </authorList>
    </citation>
    <scope>NUCLEOTIDE SEQUENCE [LARGE SCALE GENOMIC DNA]</scope>
    <source>
        <strain evidence="2 3">C7</strain>
    </source>
</reference>
<evidence type="ECO:0000313" key="2">
    <source>
        <dbReference type="EMBL" id="MFM2485731.1"/>
    </source>
</evidence>
<dbReference type="InterPro" id="IPR032466">
    <property type="entry name" value="Metal_Hydrolase"/>
</dbReference>